<gene>
    <name evidence="1" type="ORF">ALEPTO_LOCUS13788</name>
</gene>
<proteinExistence type="predicted"/>
<dbReference type="AlphaFoldDB" id="A0A9N9J403"/>
<reference evidence="1" key="1">
    <citation type="submission" date="2021-06" db="EMBL/GenBank/DDBJ databases">
        <authorList>
            <person name="Kallberg Y."/>
            <person name="Tangrot J."/>
            <person name="Rosling A."/>
        </authorList>
    </citation>
    <scope>NUCLEOTIDE SEQUENCE</scope>
    <source>
        <strain evidence="1">FL130A</strain>
    </source>
</reference>
<name>A0A9N9J403_9GLOM</name>
<sequence>NESRTKSTLQPLLQNADWSSTLSVWNQDEGINSNQTDIYAFKNRIFFIKAFHNMLPTLQYLKIRKSHVYKNNICYLYKSVVEDQIHLWTCPTT</sequence>
<organism evidence="1 2">
    <name type="scientific">Ambispora leptoticha</name>
    <dbReference type="NCBI Taxonomy" id="144679"/>
    <lineage>
        <taxon>Eukaryota</taxon>
        <taxon>Fungi</taxon>
        <taxon>Fungi incertae sedis</taxon>
        <taxon>Mucoromycota</taxon>
        <taxon>Glomeromycotina</taxon>
        <taxon>Glomeromycetes</taxon>
        <taxon>Archaeosporales</taxon>
        <taxon>Ambisporaceae</taxon>
        <taxon>Ambispora</taxon>
    </lineage>
</organism>
<accession>A0A9N9J403</accession>
<feature type="non-terminal residue" evidence="1">
    <location>
        <position position="1"/>
    </location>
</feature>
<keyword evidence="2" id="KW-1185">Reference proteome</keyword>
<evidence type="ECO:0000313" key="1">
    <source>
        <dbReference type="EMBL" id="CAG8764196.1"/>
    </source>
</evidence>
<dbReference type="EMBL" id="CAJVPS010048207">
    <property type="protein sequence ID" value="CAG8764196.1"/>
    <property type="molecule type" value="Genomic_DNA"/>
</dbReference>
<evidence type="ECO:0000313" key="2">
    <source>
        <dbReference type="Proteomes" id="UP000789508"/>
    </source>
</evidence>
<protein>
    <submittedName>
        <fullName evidence="1">11738_t:CDS:1</fullName>
    </submittedName>
</protein>
<comment type="caution">
    <text evidence="1">The sequence shown here is derived from an EMBL/GenBank/DDBJ whole genome shotgun (WGS) entry which is preliminary data.</text>
</comment>
<dbReference type="Proteomes" id="UP000789508">
    <property type="component" value="Unassembled WGS sequence"/>
</dbReference>
<feature type="non-terminal residue" evidence="1">
    <location>
        <position position="93"/>
    </location>
</feature>